<keyword evidence="6" id="KW-1133">Transmembrane helix</keyword>
<keyword evidence="6" id="KW-0472">Membrane</keyword>
<dbReference type="EMBL" id="CP108264">
    <property type="protein sequence ID" value="WTU77737.1"/>
    <property type="molecule type" value="Genomic_DNA"/>
</dbReference>
<gene>
    <name evidence="9" type="ORF">OG327_32945</name>
</gene>
<feature type="transmembrane region" description="Helical" evidence="6">
    <location>
        <begin position="356"/>
        <end position="377"/>
    </location>
</feature>
<dbReference type="PANTHER" id="PTHR43806">
    <property type="entry name" value="PEPTIDASE S8"/>
    <property type="match status" value="1"/>
</dbReference>
<dbReference type="PANTHER" id="PTHR43806:SF11">
    <property type="entry name" value="CEREVISIN-RELATED"/>
    <property type="match status" value="1"/>
</dbReference>
<dbReference type="Pfam" id="PF00082">
    <property type="entry name" value="Peptidase_S8"/>
    <property type="match status" value="1"/>
</dbReference>
<dbReference type="PRINTS" id="PR00723">
    <property type="entry name" value="SUBTILISIN"/>
</dbReference>
<protein>
    <submittedName>
        <fullName evidence="9">S8 family serine peptidase</fullName>
    </submittedName>
</protein>
<dbReference type="InterPro" id="IPR000209">
    <property type="entry name" value="Peptidase_S8/S53_dom"/>
</dbReference>
<dbReference type="PROSITE" id="PS51892">
    <property type="entry name" value="SUBTILASE"/>
    <property type="match status" value="1"/>
</dbReference>
<feature type="chain" id="PRO_5043995933" evidence="7">
    <location>
        <begin position="26"/>
        <end position="398"/>
    </location>
</feature>
<dbReference type="SUPFAM" id="SSF52743">
    <property type="entry name" value="Subtilisin-like"/>
    <property type="match status" value="1"/>
</dbReference>
<reference evidence="9" key="1">
    <citation type="submission" date="2022-10" db="EMBL/GenBank/DDBJ databases">
        <title>The complete genomes of actinobacterial strains from the NBC collection.</title>
        <authorList>
            <person name="Joergensen T.S."/>
            <person name="Alvarez Arevalo M."/>
            <person name="Sterndorff E.B."/>
            <person name="Faurdal D."/>
            <person name="Vuksanovic O."/>
            <person name="Mourched A.-S."/>
            <person name="Charusanti P."/>
            <person name="Shaw S."/>
            <person name="Blin K."/>
            <person name="Weber T."/>
        </authorList>
    </citation>
    <scope>NUCLEOTIDE SEQUENCE</scope>
    <source>
        <strain evidence="9">NBC_00049</strain>
    </source>
</reference>
<dbReference type="Gene3D" id="3.40.50.200">
    <property type="entry name" value="Peptidase S8/S53 domain"/>
    <property type="match status" value="1"/>
</dbReference>
<keyword evidence="7" id="KW-0732">Signal</keyword>
<feature type="domain" description="Peptidase S8/S53" evidence="8">
    <location>
        <begin position="78"/>
        <end position="307"/>
    </location>
</feature>
<dbReference type="AlphaFoldDB" id="A0AAU2K0Y6"/>
<dbReference type="InterPro" id="IPR015500">
    <property type="entry name" value="Peptidase_S8_subtilisin-rel"/>
</dbReference>
<comment type="caution">
    <text evidence="5">Lacks conserved residue(s) required for the propagation of feature annotation.</text>
</comment>
<dbReference type="GO" id="GO:0006508">
    <property type="term" value="P:proteolysis"/>
    <property type="evidence" value="ECO:0007669"/>
    <property type="project" value="UniProtKB-KW"/>
</dbReference>
<dbReference type="GO" id="GO:0004252">
    <property type="term" value="F:serine-type endopeptidase activity"/>
    <property type="evidence" value="ECO:0007669"/>
    <property type="project" value="InterPro"/>
</dbReference>
<dbReference type="InterPro" id="IPR050131">
    <property type="entry name" value="Peptidase_S8_subtilisin-like"/>
</dbReference>
<sequence>MRRRTRLLLCTTVLAALAGPAPLAAAQGADDDPTTLPGVPDVLAPGQGCTTVPGKDTAAAPWTRGALGLEQVWRLSRGRGVTVAVVGSGVSDGPAVLAGRVRVLGDAGRDCVGRGTFQAGLVAGAALPGQGFSGVAPEARILAVRGTGERGEPDAARLAAGVREAAEAGAGVITVTAPLDGTDPRVMEAMAVARSKDALVIAPAAADGTPPGGADPQPAPVAPAQALAVLDTGPQGTRPESAPPFRHADLSAPGGALVGPGPVGDGKWTGSGASMAAAITAGTAALVRSYHPALNAEGVREALLAGAYPGDLPALDPYGAVSGVAPGTAAAPAEAAHVDPVSLPEAPRTAGARTTALLVTVVAAGTVLLVAFLAVVLPRGRSRGWRPGRLDDRGTSAR</sequence>
<evidence type="ECO:0000313" key="9">
    <source>
        <dbReference type="EMBL" id="WTU77737.1"/>
    </source>
</evidence>
<evidence type="ECO:0000256" key="4">
    <source>
        <dbReference type="ARBA" id="ARBA00022825"/>
    </source>
</evidence>
<evidence type="ECO:0000256" key="5">
    <source>
        <dbReference type="PROSITE-ProRule" id="PRU01240"/>
    </source>
</evidence>
<keyword evidence="4" id="KW-0720">Serine protease</keyword>
<feature type="signal peptide" evidence="7">
    <location>
        <begin position="1"/>
        <end position="25"/>
    </location>
</feature>
<keyword evidence="6" id="KW-0812">Transmembrane</keyword>
<proteinExistence type="inferred from homology"/>
<evidence type="ECO:0000256" key="2">
    <source>
        <dbReference type="ARBA" id="ARBA00022670"/>
    </source>
</evidence>
<evidence type="ECO:0000256" key="1">
    <source>
        <dbReference type="ARBA" id="ARBA00011073"/>
    </source>
</evidence>
<dbReference type="InterPro" id="IPR036852">
    <property type="entry name" value="Peptidase_S8/S53_dom_sf"/>
</dbReference>
<name>A0AAU2K0Y6_9ACTN</name>
<organism evidence="9">
    <name type="scientific">Streptomyces sp. NBC_00049</name>
    <dbReference type="NCBI Taxonomy" id="2903617"/>
    <lineage>
        <taxon>Bacteria</taxon>
        <taxon>Bacillati</taxon>
        <taxon>Actinomycetota</taxon>
        <taxon>Actinomycetes</taxon>
        <taxon>Kitasatosporales</taxon>
        <taxon>Streptomycetaceae</taxon>
        <taxon>Streptomyces</taxon>
    </lineage>
</organism>
<evidence type="ECO:0000256" key="7">
    <source>
        <dbReference type="SAM" id="SignalP"/>
    </source>
</evidence>
<keyword evidence="3" id="KW-0378">Hydrolase</keyword>
<evidence type="ECO:0000256" key="6">
    <source>
        <dbReference type="SAM" id="Phobius"/>
    </source>
</evidence>
<comment type="similarity">
    <text evidence="1 5">Belongs to the peptidase S8 family.</text>
</comment>
<accession>A0AAU2K0Y6</accession>
<keyword evidence="2" id="KW-0645">Protease</keyword>
<evidence type="ECO:0000256" key="3">
    <source>
        <dbReference type="ARBA" id="ARBA00022801"/>
    </source>
</evidence>
<evidence type="ECO:0000259" key="8">
    <source>
        <dbReference type="Pfam" id="PF00082"/>
    </source>
</evidence>